<dbReference type="SMART" id="SM00471">
    <property type="entry name" value="HDc"/>
    <property type="match status" value="1"/>
</dbReference>
<dbReference type="GO" id="GO:0016787">
    <property type="term" value="F:hydrolase activity"/>
    <property type="evidence" value="ECO:0007669"/>
    <property type="project" value="UniProtKB-KW"/>
</dbReference>
<sequence length="216" mass="25293">MNEELEENYRKIQELSQEIKNAFFEFSEKLVDIVEGIEGETGQHVRRTKEIVRLIVQDLDIEDEYKEKIVNFSPLHDIGKIYVPKEILLKPDKLTPEEFEEVKKHTIHAKRLLTHPYFAVALNIALYHHENYDGTGYPEGLKGEEIPLEARIVKIVDVYDALRSNRPYKRAFSHEEAMKIILEGDGRVMPSHFDPKLLEIFKAKSDEITKLYEDKN</sequence>
<evidence type="ECO:0000313" key="2">
    <source>
        <dbReference type="EMBL" id="ODN30187.1"/>
    </source>
</evidence>
<dbReference type="Proteomes" id="UP000094570">
    <property type="component" value="Unassembled WGS sequence"/>
</dbReference>
<name>A0A1E3G1Q5_9BACT</name>
<protein>
    <submittedName>
        <fullName evidence="2">Phosphohydrolase</fullName>
    </submittedName>
</protein>
<dbReference type="InterPro" id="IPR003607">
    <property type="entry name" value="HD/PDEase_dom"/>
</dbReference>
<dbReference type="PANTHER" id="PTHR45228:SF8">
    <property type="entry name" value="TWO-COMPONENT RESPONSE REGULATOR-RELATED"/>
    <property type="match status" value="1"/>
</dbReference>
<dbReference type="SUPFAM" id="SSF109604">
    <property type="entry name" value="HD-domain/PDEase-like"/>
    <property type="match status" value="1"/>
</dbReference>
<organism evidence="2 3">
    <name type="scientific">Fervidobacterium thailandense</name>
    <dbReference type="NCBI Taxonomy" id="1008305"/>
    <lineage>
        <taxon>Bacteria</taxon>
        <taxon>Thermotogati</taxon>
        <taxon>Thermotogota</taxon>
        <taxon>Thermotogae</taxon>
        <taxon>Thermotogales</taxon>
        <taxon>Fervidobacteriaceae</taxon>
        <taxon>Fervidobacterium</taxon>
    </lineage>
</organism>
<dbReference type="Gene3D" id="1.10.3210.10">
    <property type="entry name" value="Hypothetical protein af1432"/>
    <property type="match status" value="1"/>
</dbReference>
<dbReference type="PANTHER" id="PTHR45228">
    <property type="entry name" value="CYCLIC DI-GMP PHOSPHODIESTERASE TM_0186-RELATED"/>
    <property type="match status" value="1"/>
</dbReference>
<dbReference type="Pfam" id="PF13487">
    <property type="entry name" value="HD_5"/>
    <property type="match status" value="1"/>
</dbReference>
<dbReference type="CDD" id="cd00077">
    <property type="entry name" value="HDc"/>
    <property type="match status" value="1"/>
</dbReference>
<dbReference type="STRING" id="1008305.A4H02_06880"/>
<dbReference type="InterPro" id="IPR052020">
    <property type="entry name" value="Cyclic_di-GMP/3'3'-cGAMP_PDE"/>
</dbReference>
<dbReference type="PROSITE" id="PS51832">
    <property type="entry name" value="HD_GYP"/>
    <property type="match status" value="1"/>
</dbReference>
<feature type="domain" description="HD-GYP" evidence="1">
    <location>
        <begin position="19"/>
        <end position="216"/>
    </location>
</feature>
<comment type="caution">
    <text evidence="2">The sequence shown here is derived from an EMBL/GenBank/DDBJ whole genome shotgun (WGS) entry which is preliminary data.</text>
</comment>
<reference evidence="3" key="1">
    <citation type="submission" date="2016-04" db="EMBL/GenBank/DDBJ databases">
        <title>The genome sequence project of a novel Fervidobacterium isolate from a hot spring in Thailand.</title>
        <authorList>
            <person name="Gonzalez J.M."/>
            <person name="Cuecas A."/>
            <person name="Kanoksilapatham W."/>
        </authorList>
    </citation>
    <scope>NUCLEOTIDE SEQUENCE [LARGE SCALE GENOMIC DNA]</scope>
    <source>
        <strain evidence="3">FC2004</strain>
    </source>
</reference>
<dbReference type="InterPro" id="IPR037522">
    <property type="entry name" value="HD_GYP_dom"/>
</dbReference>
<keyword evidence="2" id="KW-0378">Hydrolase</keyword>
<keyword evidence="3" id="KW-1185">Reference proteome</keyword>
<accession>A0A1E3G1Q5</accession>
<gene>
    <name evidence="2" type="ORF">A4H02_06880</name>
</gene>
<dbReference type="EMBL" id="LWAF01000010">
    <property type="protein sequence ID" value="ODN30187.1"/>
    <property type="molecule type" value="Genomic_DNA"/>
</dbReference>
<evidence type="ECO:0000313" key="3">
    <source>
        <dbReference type="Proteomes" id="UP000094570"/>
    </source>
</evidence>
<proteinExistence type="predicted"/>
<evidence type="ECO:0000259" key="1">
    <source>
        <dbReference type="PROSITE" id="PS51832"/>
    </source>
</evidence>
<dbReference type="AlphaFoldDB" id="A0A1E3G1Q5"/>